<dbReference type="GeneID" id="80536454"/>
<accession>A0A5P8PNK5</accession>
<dbReference type="KEGG" id="vg:80536454"/>
<dbReference type="RefSeq" id="YP_010798304.1">
    <property type="nucleotide sequence ID" value="NC_076407.1"/>
</dbReference>
<sequence>MAYRKPRTTRRVTRRRPRTYTRKRSTTRRTYRKPRTMTKRRILNVASKKKRDNMLCVTNTTIGSGAGSSSFTQAPAVVTGDRSAFFVWAATARSADNGAGAALPIEEAARTSTTCYMRGLKEKITISTNDACPWFWRRIVIASKQPNYRLATTGAGTTYNPYFYGSSGYQRAVNQPYSAGSWDDGLWKGQIGVDFNDSVTAPVDTRRNDLLYDKTIPLNAGATQGFSRSYTRWHPFNKNLVYDDDERGGGESLSAWSTLDKRGMGDVYVIDIFQSGAGRGTGTTSQLYFRPEASLYWHEK</sequence>
<dbReference type="Proteomes" id="UP000676940">
    <property type="component" value="Segment"/>
</dbReference>
<dbReference type="EMBL" id="MK947373">
    <property type="protein sequence ID" value="QFR58254.1"/>
    <property type="molecule type" value="Genomic_DNA"/>
</dbReference>
<feature type="region of interest" description="Disordered" evidence="1">
    <location>
        <begin position="1"/>
        <end position="32"/>
    </location>
</feature>
<protein>
    <submittedName>
        <fullName evidence="2">Capsid protein</fullName>
    </submittedName>
</protein>
<evidence type="ECO:0000313" key="3">
    <source>
        <dbReference type="Proteomes" id="UP000676940"/>
    </source>
</evidence>
<reference evidence="2" key="1">
    <citation type="submission" date="2019-05" db="EMBL/GenBank/DDBJ databases">
        <title>Genomovirus associated with cacti.</title>
        <authorList>
            <person name="Fontenele R.S."/>
            <person name="Majure L.C."/>
            <person name="Roumagnac P."/>
            <person name="Wojciechowski M."/>
            <person name="Varsani A."/>
        </authorList>
    </citation>
    <scope>NUCLEOTIDE SEQUENCE</scope>
    <source>
        <strain evidence="2">EU1_SP968</strain>
    </source>
</reference>
<name>A0A5P8PNK5_9VIRU</name>
<organism evidence="2 3">
    <name type="scientific">Plant associated genomovirus 26</name>
    <dbReference type="NCBI Taxonomy" id="2604907"/>
    <lineage>
        <taxon>Viruses</taxon>
        <taxon>Monodnaviria</taxon>
        <taxon>Shotokuvirae</taxon>
        <taxon>Cressdnaviricota</taxon>
        <taxon>Repensiviricetes</taxon>
        <taxon>Geplafuvirales</taxon>
        <taxon>Genomoviridae</taxon>
        <taxon>Gemygorvirus</taxon>
        <taxon>Gemygorvirus opunt1</taxon>
    </lineage>
</organism>
<evidence type="ECO:0000256" key="1">
    <source>
        <dbReference type="SAM" id="MobiDB-lite"/>
    </source>
</evidence>
<gene>
    <name evidence="2" type="primary">cp</name>
</gene>
<keyword evidence="3" id="KW-1185">Reference proteome</keyword>
<evidence type="ECO:0000313" key="2">
    <source>
        <dbReference type="EMBL" id="QFR58254.1"/>
    </source>
</evidence>
<proteinExistence type="predicted"/>